<keyword evidence="8" id="KW-0051">Antiviral defense</keyword>
<evidence type="ECO:0000256" key="15">
    <source>
        <dbReference type="ARBA" id="ARBA00049174"/>
    </source>
</evidence>
<evidence type="ECO:0000256" key="1">
    <source>
        <dbReference type="ARBA" id="ARBA00004286"/>
    </source>
</evidence>
<dbReference type="Pfam" id="PF01966">
    <property type="entry name" value="HD"/>
    <property type="match status" value="1"/>
</dbReference>
<feature type="domain" description="Fibrinogen C-terminal" evidence="20">
    <location>
        <begin position="99"/>
        <end position="283"/>
    </location>
</feature>
<dbReference type="GO" id="GO:0051607">
    <property type="term" value="P:defense response to virus"/>
    <property type="evidence" value="ECO:0007669"/>
    <property type="project" value="UniProtKB-KW"/>
</dbReference>
<dbReference type="InterPro" id="IPR003607">
    <property type="entry name" value="HD/PDEase_dom"/>
</dbReference>
<evidence type="ECO:0000256" key="16">
    <source>
        <dbReference type="ARBA" id="ARBA00049451"/>
    </source>
</evidence>
<protein>
    <recommendedName>
        <fullName evidence="3">Deoxynucleoside triphosphate triphosphohydrolase SAMHD1</fullName>
    </recommendedName>
</protein>
<keyword evidence="10" id="KW-1015">Disulfide bond</keyword>
<dbReference type="SUPFAM" id="SSF56496">
    <property type="entry name" value="Fibrinogen C-terminal domain-like"/>
    <property type="match status" value="1"/>
</dbReference>
<dbReference type="GO" id="GO:0045088">
    <property type="term" value="P:regulation of innate immune response"/>
    <property type="evidence" value="ECO:0007669"/>
    <property type="project" value="TreeGrafter"/>
</dbReference>
<dbReference type="InterPro" id="IPR014716">
    <property type="entry name" value="Fibrinogen_a/b/g_C_1"/>
</dbReference>
<comment type="catalytic activity">
    <reaction evidence="14">
        <text>a 2'-deoxyribonucleoside 5'-triphosphate + H2O = a 2'-deoxyribonucleoside + triphosphate + H(+)</text>
        <dbReference type="Rhea" id="RHEA:46148"/>
        <dbReference type="ChEBI" id="CHEBI:15377"/>
        <dbReference type="ChEBI" id="CHEBI:15378"/>
        <dbReference type="ChEBI" id="CHEBI:18036"/>
        <dbReference type="ChEBI" id="CHEBI:18274"/>
        <dbReference type="ChEBI" id="CHEBI:61560"/>
    </reaction>
    <physiologicalReaction direction="left-to-right" evidence="14">
        <dbReference type="Rhea" id="RHEA:46149"/>
    </physiologicalReaction>
</comment>
<feature type="transmembrane region" description="Helical" evidence="18">
    <location>
        <begin position="5"/>
        <end position="22"/>
    </location>
</feature>
<evidence type="ECO:0000256" key="7">
    <source>
        <dbReference type="ARBA" id="ARBA00022763"/>
    </source>
</evidence>
<dbReference type="SMART" id="SM00471">
    <property type="entry name" value="HDc"/>
    <property type="match status" value="1"/>
</dbReference>
<dbReference type="CDD" id="cd00087">
    <property type="entry name" value="FReD"/>
    <property type="match status" value="1"/>
</dbReference>
<evidence type="ECO:0000313" key="22">
    <source>
        <dbReference type="EMBL" id="VDI67594.1"/>
    </source>
</evidence>
<evidence type="ECO:0000256" key="4">
    <source>
        <dbReference type="ARBA" id="ARBA00022454"/>
    </source>
</evidence>
<dbReference type="SMART" id="SM00186">
    <property type="entry name" value="FBG"/>
    <property type="match status" value="1"/>
</dbReference>
<keyword evidence="23" id="KW-1185">Reference proteome</keyword>
<dbReference type="Gene3D" id="1.10.3210.10">
    <property type="entry name" value="Hypothetical protein af1432"/>
    <property type="match status" value="1"/>
</dbReference>
<keyword evidence="6" id="KW-0235">DNA replication</keyword>
<dbReference type="InterPro" id="IPR036056">
    <property type="entry name" value="Fibrinogen-like_C"/>
</dbReference>
<dbReference type="PROSITE" id="PS00514">
    <property type="entry name" value="FIBRINOGEN_C_1"/>
    <property type="match status" value="1"/>
</dbReference>
<evidence type="ECO:0000256" key="8">
    <source>
        <dbReference type="ARBA" id="ARBA00023118"/>
    </source>
</evidence>
<evidence type="ECO:0000259" key="19">
    <source>
        <dbReference type="PROSITE" id="PS50105"/>
    </source>
</evidence>
<dbReference type="InterPro" id="IPR050135">
    <property type="entry name" value="dGTPase-like"/>
</dbReference>
<feature type="domain" description="SAM" evidence="19">
    <location>
        <begin position="362"/>
        <end position="425"/>
    </location>
</feature>
<dbReference type="GO" id="GO:0005694">
    <property type="term" value="C:chromosome"/>
    <property type="evidence" value="ECO:0007669"/>
    <property type="project" value="UniProtKB-SubCell"/>
</dbReference>
<gene>
    <name evidence="22" type="ORF">MGAL_10B001071</name>
</gene>
<dbReference type="Gene3D" id="4.10.530.10">
    <property type="entry name" value="Gamma-fibrinogen Carboxyl Terminal Fragment, domain 2"/>
    <property type="match status" value="1"/>
</dbReference>
<dbReference type="PROSITE" id="PS51406">
    <property type="entry name" value="FIBRINOGEN_C_2"/>
    <property type="match status" value="1"/>
</dbReference>
<comment type="catalytic activity">
    <reaction evidence="15">
        <text>dGTP + H2O = 2'-deoxyguanosine + triphosphate + H(+)</text>
        <dbReference type="Rhea" id="RHEA:15193"/>
        <dbReference type="ChEBI" id="CHEBI:15377"/>
        <dbReference type="ChEBI" id="CHEBI:15378"/>
        <dbReference type="ChEBI" id="CHEBI:17172"/>
        <dbReference type="ChEBI" id="CHEBI:18036"/>
        <dbReference type="ChEBI" id="CHEBI:61429"/>
    </reaction>
    <physiologicalReaction direction="left-to-right" evidence="15">
        <dbReference type="Rhea" id="RHEA:15194"/>
    </physiologicalReaction>
</comment>
<evidence type="ECO:0000259" key="20">
    <source>
        <dbReference type="PROSITE" id="PS51406"/>
    </source>
</evidence>
<dbReference type="Gene3D" id="3.30.70.2760">
    <property type="match status" value="1"/>
</dbReference>
<keyword evidence="5" id="KW-0021">Allosteric enzyme</keyword>
<keyword evidence="9" id="KW-0547">Nucleotide-binding</keyword>
<dbReference type="PROSITE" id="PS51831">
    <property type="entry name" value="HD"/>
    <property type="match status" value="1"/>
</dbReference>
<dbReference type="InterPro" id="IPR020837">
    <property type="entry name" value="Fibrinogen_CS"/>
</dbReference>
<keyword evidence="11" id="KW-0234">DNA repair</keyword>
<keyword evidence="4" id="KW-0158">Chromosome</keyword>
<dbReference type="Pfam" id="PF07647">
    <property type="entry name" value="SAM_2"/>
    <property type="match status" value="1"/>
</dbReference>
<dbReference type="GO" id="GO:0006203">
    <property type="term" value="P:dGTP catabolic process"/>
    <property type="evidence" value="ECO:0007669"/>
    <property type="project" value="TreeGrafter"/>
</dbReference>
<name>A0A8B6GQV8_MYTGA</name>
<sequence>MENGILILLPSVVTVFIALYIYTVELRINQIKDELVKVKNQQIQDISKMKEDLKSKSMIEETSAHGKELEDIRSILKETDSVRRTEFHEMTKNITKYLKETDNRYYSGKATLPEGYRSGSTKFNTKSIDLMFMPNGKINGGGGDSKLVIQRRESGDLDFFLGWTKYKEGFGRLEQEFWLGNDNIHALTFQGRYELMIDLYDFDNYQVFANYQYFYVGDESSNYRLSVYGYKGTAGDSLNYHNGMPFSTFDKDNDLSKNNCAKDGVGAWWFNDCYKSHLNGIFLSKTPGLVHSKTTFISIPGNEFCNKQQHAVMGKKRKSKSEGVPSSKRNRSAVSLSESVKEEESKPSTAASLPVGGEYEKWTEEDVAMKLEEHSLDNAAKKFREEGISGKVLPMLNVQRLEKMGIIKMGERLEIMKVIMEITGIKDLDNPTIDTKIDVEEHKKKIFNDPVNGHTEVHPLCIKIIDTPQFQRLRDLKQSGTCYFVYPGATNNRFEHCIGVCYLAGQLARMLQKRQPELNITNKDILCVEIAGLCHDLGHGPFSHLFDSKFIPVVRPTSKWKHEDASVMMFDYLIKKHNLMGEFKKYDVIDQDITFIKEQIKGPKQKWVGHTMVEIKVKAFCMRWDYFARDCYGLGIKNTFDHNRFMTFARVLEVKDEYQICSRDKEAETLYGMFQIRATLHRRAYQHRVCDAIEAMVTDAFIAADHKGIIPGKDGNLKKLSECIDDPEAYTNLSDSIFHVILLSVDKDLEKSRKILQRIMHRQLYACVGETTPTEGETYGKSSQIMSEIMSNIPTESKGKLLDDDLYVDLVYLDYGSKSQNPMTNVRFYNKRDVTKPVRIVKNQVSLMLPSVFSEQIVRLYCKKSDRESLKVASHCFKKWCDDNNLFLQMKVQEEILVKDE</sequence>
<evidence type="ECO:0000256" key="3">
    <source>
        <dbReference type="ARBA" id="ARBA00020285"/>
    </source>
</evidence>
<evidence type="ECO:0000256" key="18">
    <source>
        <dbReference type="SAM" id="Phobius"/>
    </source>
</evidence>
<dbReference type="Gene3D" id="1.10.150.50">
    <property type="entry name" value="Transcription Factor, Ets-1"/>
    <property type="match status" value="1"/>
</dbReference>
<dbReference type="SUPFAM" id="SSF109604">
    <property type="entry name" value="HD-domain/PDEase-like"/>
    <property type="match status" value="1"/>
</dbReference>
<evidence type="ECO:0000256" key="14">
    <source>
        <dbReference type="ARBA" id="ARBA00048183"/>
    </source>
</evidence>
<dbReference type="SUPFAM" id="SSF47769">
    <property type="entry name" value="SAM/Pointed domain"/>
    <property type="match status" value="1"/>
</dbReference>
<dbReference type="EMBL" id="UYJE01008819">
    <property type="protein sequence ID" value="VDI67594.1"/>
    <property type="molecule type" value="Genomic_DNA"/>
</dbReference>
<dbReference type="AlphaFoldDB" id="A0A8B6GQV8"/>
<keyword evidence="18" id="KW-0812">Transmembrane</keyword>
<evidence type="ECO:0000256" key="5">
    <source>
        <dbReference type="ARBA" id="ARBA00022533"/>
    </source>
</evidence>
<dbReference type="InterPro" id="IPR001660">
    <property type="entry name" value="SAM"/>
</dbReference>
<dbReference type="GO" id="GO:0006260">
    <property type="term" value="P:DNA replication"/>
    <property type="evidence" value="ECO:0007669"/>
    <property type="project" value="UniProtKB-KW"/>
</dbReference>
<evidence type="ECO:0000256" key="6">
    <source>
        <dbReference type="ARBA" id="ARBA00022705"/>
    </source>
</evidence>
<keyword evidence="18" id="KW-1133">Transmembrane helix</keyword>
<dbReference type="Proteomes" id="UP000596742">
    <property type="component" value="Unassembled WGS sequence"/>
</dbReference>
<proteinExistence type="inferred from homology"/>
<dbReference type="InterPro" id="IPR002181">
    <property type="entry name" value="Fibrinogen_a/b/g_C_dom"/>
</dbReference>
<dbReference type="CDD" id="cd00077">
    <property type="entry name" value="HDc"/>
    <property type="match status" value="1"/>
</dbReference>
<feature type="region of interest" description="Disordered" evidence="17">
    <location>
        <begin position="310"/>
        <end position="356"/>
    </location>
</feature>
<dbReference type="InterPro" id="IPR006674">
    <property type="entry name" value="HD_domain"/>
</dbReference>
<comment type="catalytic activity">
    <reaction evidence="16">
        <text>dTTP + H2O = thymidine + triphosphate + H(+)</text>
        <dbReference type="Rhea" id="RHEA:80079"/>
        <dbReference type="ChEBI" id="CHEBI:15377"/>
        <dbReference type="ChEBI" id="CHEBI:15378"/>
        <dbReference type="ChEBI" id="CHEBI:17748"/>
        <dbReference type="ChEBI" id="CHEBI:18036"/>
        <dbReference type="ChEBI" id="CHEBI:37568"/>
    </reaction>
    <physiologicalReaction direction="left-to-right" evidence="16">
        <dbReference type="Rhea" id="RHEA:80080"/>
    </physiologicalReaction>
</comment>
<evidence type="ECO:0000256" key="17">
    <source>
        <dbReference type="SAM" id="MobiDB-lite"/>
    </source>
</evidence>
<dbReference type="Pfam" id="PF00147">
    <property type="entry name" value="Fibrinogen_C"/>
    <property type="match status" value="1"/>
</dbReference>
<keyword evidence="9" id="KW-0342">GTP-binding</keyword>
<accession>A0A8B6GQV8</accession>
<keyword evidence="18" id="KW-0472">Membrane</keyword>
<dbReference type="GO" id="GO:0008832">
    <property type="term" value="F:dGTPase activity"/>
    <property type="evidence" value="ECO:0007669"/>
    <property type="project" value="TreeGrafter"/>
</dbReference>
<dbReference type="PROSITE" id="PS50105">
    <property type="entry name" value="SAM_DOMAIN"/>
    <property type="match status" value="1"/>
</dbReference>
<comment type="catalytic activity">
    <reaction evidence="12">
        <text>dCTP + H2O = 2'-deoxycytidine + triphosphate + H(+)</text>
        <dbReference type="Rhea" id="RHEA:80083"/>
        <dbReference type="ChEBI" id="CHEBI:15377"/>
        <dbReference type="ChEBI" id="CHEBI:15378"/>
        <dbReference type="ChEBI" id="CHEBI:15698"/>
        <dbReference type="ChEBI" id="CHEBI:18036"/>
        <dbReference type="ChEBI" id="CHEBI:61481"/>
    </reaction>
    <physiologicalReaction direction="left-to-right" evidence="12">
        <dbReference type="Rhea" id="RHEA:80084"/>
    </physiologicalReaction>
</comment>
<dbReference type="OrthoDB" id="9991235at2759"/>
<evidence type="ECO:0000313" key="23">
    <source>
        <dbReference type="Proteomes" id="UP000596742"/>
    </source>
</evidence>
<dbReference type="SMART" id="SM00454">
    <property type="entry name" value="SAM"/>
    <property type="match status" value="1"/>
</dbReference>
<evidence type="ECO:0000256" key="12">
    <source>
        <dbReference type="ARBA" id="ARBA00047701"/>
    </source>
</evidence>
<evidence type="ECO:0000256" key="11">
    <source>
        <dbReference type="ARBA" id="ARBA00023204"/>
    </source>
</evidence>
<evidence type="ECO:0000256" key="9">
    <source>
        <dbReference type="ARBA" id="ARBA00023134"/>
    </source>
</evidence>
<comment type="catalytic activity">
    <reaction evidence="13">
        <text>dATP + H2O = 2'-deoxyadenosine + triphosphate + H(+)</text>
        <dbReference type="Rhea" id="RHEA:67648"/>
        <dbReference type="ChEBI" id="CHEBI:15377"/>
        <dbReference type="ChEBI" id="CHEBI:15378"/>
        <dbReference type="ChEBI" id="CHEBI:17256"/>
        <dbReference type="ChEBI" id="CHEBI:18036"/>
        <dbReference type="ChEBI" id="CHEBI:61404"/>
    </reaction>
    <physiologicalReaction direction="left-to-right" evidence="13">
        <dbReference type="Rhea" id="RHEA:67649"/>
    </physiologicalReaction>
</comment>
<keyword evidence="7" id="KW-0227">DNA damage</keyword>
<feature type="domain" description="HD" evidence="21">
    <location>
        <begin position="493"/>
        <end position="627"/>
    </location>
</feature>
<dbReference type="PANTHER" id="PTHR11373:SF4">
    <property type="entry name" value="DEOXYNUCLEOSIDE TRIPHOSPHATE TRIPHOSPHOHYDROLASE SAMHD1"/>
    <property type="match status" value="1"/>
</dbReference>
<comment type="similarity">
    <text evidence="2">Belongs to the SAMHD1 family.</text>
</comment>
<evidence type="ECO:0000256" key="13">
    <source>
        <dbReference type="ARBA" id="ARBA00047812"/>
    </source>
</evidence>
<dbReference type="GO" id="GO:0005634">
    <property type="term" value="C:nucleus"/>
    <property type="evidence" value="ECO:0007669"/>
    <property type="project" value="TreeGrafter"/>
</dbReference>
<evidence type="ECO:0000256" key="2">
    <source>
        <dbReference type="ARBA" id="ARBA00005776"/>
    </source>
</evidence>
<dbReference type="PANTHER" id="PTHR11373">
    <property type="entry name" value="DEOXYNUCLEOSIDE TRIPHOSPHATE TRIPHOSPHOHYDROLASE"/>
    <property type="match status" value="1"/>
</dbReference>
<comment type="subcellular location">
    <subcellularLocation>
        <location evidence="1">Chromosome</location>
    </subcellularLocation>
</comment>
<comment type="caution">
    <text evidence="22">The sequence shown here is derived from an EMBL/GenBank/DDBJ whole genome shotgun (WGS) entry which is preliminary data.</text>
</comment>
<dbReference type="GO" id="GO:0005525">
    <property type="term" value="F:GTP binding"/>
    <property type="evidence" value="ECO:0007669"/>
    <property type="project" value="UniProtKB-KW"/>
</dbReference>
<dbReference type="Gene3D" id="3.90.215.10">
    <property type="entry name" value="Gamma Fibrinogen, chain A, domain 1"/>
    <property type="match status" value="1"/>
</dbReference>
<dbReference type="InterPro" id="IPR013761">
    <property type="entry name" value="SAM/pointed_sf"/>
</dbReference>
<evidence type="ECO:0000256" key="10">
    <source>
        <dbReference type="ARBA" id="ARBA00023157"/>
    </source>
</evidence>
<evidence type="ECO:0000259" key="21">
    <source>
        <dbReference type="PROSITE" id="PS51831"/>
    </source>
</evidence>
<dbReference type="GO" id="GO:0006281">
    <property type="term" value="P:DNA repair"/>
    <property type="evidence" value="ECO:0007669"/>
    <property type="project" value="UniProtKB-KW"/>
</dbReference>
<organism evidence="22 23">
    <name type="scientific">Mytilus galloprovincialis</name>
    <name type="common">Mediterranean mussel</name>
    <dbReference type="NCBI Taxonomy" id="29158"/>
    <lineage>
        <taxon>Eukaryota</taxon>
        <taxon>Metazoa</taxon>
        <taxon>Spiralia</taxon>
        <taxon>Lophotrochozoa</taxon>
        <taxon>Mollusca</taxon>
        <taxon>Bivalvia</taxon>
        <taxon>Autobranchia</taxon>
        <taxon>Pteriomorphia</taxon>
        <taxon>Mytilida</taxon>
        <taxon>Mytiloidea</taxon>
        <taxon>Mytilidae</taxon>
        <taxon>Mytilinae</taxon>
        <taxon>Mytilus</taxon>
    </lineage>
</organism>
<reference evidence="22" key="1">
    <citation type="submission" date="2018-11" db="EMBL/GenBank/DDBJ databases">
        <authorList>
            <person name="Alioto T."/>
            <person name="Alioto T."/>
        </authorList>
    </citation>
    <scope>NUCLEOTIDE SEQUENCE</scope>
</reference>